<proteinExistence type="predicted"/>
<gene>
    <name evidence="1" type="ORF">H5P28_04595</name>
</gene>
<protein>
    <submittedName>
        <fullName evidence="1">Uncharacterized protein</fullName>
    </submittedName>
</protein>
<evidence type="ECO:0000313" key="1">
    <source>
        <dbReference type="EMBL" id="MBC2593535.1"/>
    </source>
</evidence>
<reference evidence="1 2" key="1">
    <citation type="submission" date="2020-07" db="EMBL/GenBank/DDBJ databases">
        <authorList>
            <person name="Feng X."/>
        </authorList>
    </citation>
    <scope>NUCLEOTIDE SEQUENCE [LARGE SCALE GENOMIC DNA]</scope>
    <source>
        <strain evidence="1 2">JCM31066</strain>
    </source>
</reference>
<dbReference type="AlphaFoldDB" id="A0A842HAY6"/>
<keyword evidence="2" id="KW-1185">Reference proteome</keyword>
<accession>A0A842HAY6</accession>
<name>A0A842HAY6_9BACT</name>
<dbReference type="RefSeq" id="WP_185674542.1">
    <property type="nucleotide sequence ID" value="NZ_JACHVB010000014.1"/>
</dbReference>
<dbReference type="EMBL" id="JACHVB010000014">
    <property type="protein sequence ID" value="MBC2593535.1"/>
    <property type="molecule type" value="Genomic_DNA"/>
</dbReference>
<sequence>MNKKVVITVSDGHHYHPSVKKEQTYTSVSFQASGYGAASPCDSEDEVQSAIASFQDDIRKEGDIPVVVDNRVTLARFGGWE</sequence>
<evidence type="ECO:0000313" key="2">
    <source>
        <dbReference type="Proteomes" id="UP000546464"/>
    </source>
</evidence>
<organism evidence="1 2">
    <name type="scientific">Ruficoccus amylovorans</name>
    <dbReference type="NCBI Taxonomy" id="1804625"/>
    <lineage>
        <taxon>Bacteria</taxon>
        <taxon>Pseudomonadati</taxon>
        <taxon>Verrucomicrobiota</taxon>
        <taxon>Opitutia</taxon>
        <taxon>Puniceicoccales</taxon>
        <taxon>Cerasicoccaceae</taxon>
        <taxon>Ruficoccus</taxon>
    </lineage>
</organism>
<dbReference type="Proteomes" id="UP000546464">
    <property type="component" value="Unassembled WGS sequence"/>
</dbReference>
<comment type="caution">
    <text evidence="1">The sequence shown here is derived from an EMBL/GenBank/DDBJ whole genome shotgun (WGS) entry which is preliminary data.</text>
</comment>